<dbReference type="Proteomes" id="UP000519897">
    <property type="component" value="Unassembled WGS sequence"/>
</dbReference>
<dbReference type="SUPFAM" id="SSF46785">
    <property type="entry name" value="Winged helix' DNA-binding domain"/>
    <property type="match status" value="1"/>
</dbReference>
<dbReference type="GO" id="GO:0043565">
    <property type="term" value="F:sequence-specific DNA binding"/>
    <property type="evidence" value="ECO:0007669"/>
    <property type="project" value="TreeGrafter"/>
</dbReference>
<evidence type="ECO:0000313" key="9">
    <source>
        <dbReference type="EMBL" id="MBB4142819.1"/>
    </source>
</evidence>
<dbReference type="InterPro" id="IPR036390">
    <property type="entry name" value="WH_DNA-bd_sf"/>
</dbReference>
<comment type="similarity">
    <text evidence="1">Belongs to the LysR transcriptional regulatory family.</text>
</comment>
<evidence type="ECO:0000256" key="1">
    <source>
        <dbReference type="ARBA" id="ARBA00009437"/>
    </source>
</evidence>
<keyword evidence="4" id="KW-0804">Transcription</keyword>
<evidence type="ECO:0000256" key="3">
    <source>
        <dbReference type="ARBA" id="ARBA00023125"/>
    </source>
</evidence>
<evidence type="ECO:0000256" key="2">
    <source>
        <dbReference type="ARBA" id="ARBA00023015"/>
    </source>
</evidence>
<reference evidence="9 10" key="1">
    <citation type="submission" date="2020-08" db="EMBL/GenBank/DDBJ databases">
        <title>Genomic Encyclopedia of Type Strains, Phase IV (KMG-IV): sequencing the most valuable type-strain genomes for metagenomic binning, comparative biology and taxonomic classification.</title>
        <authorList>
            <person name="Goeker M."/>
        </authorList>
    </citation>
    <scope>NUCLEOTIDE SEQUENCE [LARGE SCALE GENOMIC DNA]</scope>
    <source>
        <strain evidence="9 10">DSM 29514</strain>
    </source>
</reference>
<gene>
    <name evidence="9" type="ORF">GGQ72_001318</name>
</gene>
<accession>A0A7W6LEA6</accession>
<dbReference type="PRINTS" id="PR00039">
    <property type="entry name" value="HTHLYSR"/>
</dbReference>
<dbReference type="PROSITE" id="PS50931">
    <property type="entry name" value="HTH_LYSR"/>
    <property type="match status" value="1"/>
</dbReference>
<protein>
    <recommendedName>
        <fullName evidence="6">HTH-type transcriptional regulator TtuA</fullName>
    </recommendedName>
    <alternativeName>
        <fullName evidence="7">Tartrate utilization transcriptional regulator</fullName>
    </alternativeName>
</protein>
<dbReference type="InterPro" id="IPR005119">
    <property type="entry name" value="LysR_subst-bd"/>
</dbReference>
<dbReference type="SUPFAM" id="SSF53850">
    <property type="entry name" value="Periplasmic binding protein-like II"/>
    <property type="match status" value="1"/>
</dbReference>
<dbReference type="Gene3D" id="3.40.190.290">
    <property type="match status" value="1"/>
</dbReference>
<sequence length="301" mass="33270">MARLDVNRSAEMEVYVAVVEQGGFSAAARALSLTPSAVSKLISRLESRLNVRLINRSTRQFRLTPEGREFYERSASILASIEDAERAAASAVEAVGRIRLNTSSVYLAHRLNPLLPKFLARFPGVTLDIAQTDTVVDLMADHTDIAVRTGPLKSSSLIARKLGETRLTVAASPAYLERHGTPLHPDELSRHNLLRFGYSRSVRDWPFRERDIEIAVTPSGRVQVNDGEGMRQLALAGIGIVRMGSFVVADDIRAGRLVPLLEEFNPGDREEFYAVYVGQKGPLPSRIRALLDFLAEHGRVE</sequence>
<dbReference type="InterPro" id="IPR058163">
    <property type="entry name" value="LysR-type_TF_proteobact-type"/>
</dbReference>
<dbReference type="FunFam" id="1.10.10.10:FF:000001">
    <property type="entry name" value="LysR family transcriptional regulator"/>
    <property type="match status" value="1"/>
</dbReference>
<evidence type="ECO:0000313" key="10">
    <source>
        <dbReference type="Proteomes" id="UP000519897"/>
    </source>
</evidence>
<evidence type="ECO:0000256" key="6">
    <source>
        <dbReference type="ARBA" id="ARBA00067332"/>
    </source>
</evidence>
<comment type="caution">
    <text evidence="9">The sequence shown here is derived from an EMBL/GenBank/DDBJ whole genome shotgun (WGS) entry which is preliminary data.</text>
</comment>
<dbReference type="Pfam" id="PF00126">
    <property type="entry name" value="HTH_1"/>
    <property type="match status" value="1"/>
</dbReference>
<keyword evidence="10" id="KW-1185">Reference proteome</keyword>
<dbReference type="Gene3D" id="1.10.10.10">
    <property type="entry name" value="Winged helix-like DNA-binding domain superfamily/Winged helix DNA-binding domain"/>
    <property type="match status" value="1"/>
</dbReference>
<evidence type="ECO:0000256" key="5">
    <source>
        <dbReference type="ARBA" id="ARBA00054626"/>
    </source>
</evidence>
<dbReference type="EMBL" id="JACIEC010000001">
    <property type="protein sequence ID" value="MBB4142819.1"/>
    <property type="molecule type" value="Genomic_DNA"/>
</dbReference>
<proteinExistence type="inferred from homology"/>
<dbReference type="PANTHER" id="PTHR30537:SF71">
    <property type="entry name" value="TRANSCRIPTIONAL REGULATORY PROTEIN"/>
    <property type="match status" value="1"/>
</dbReference>
<dbReference type="InterPro" id="IPR000847">
    <property type="entry name" value="LysR_HTH_N"/>
</dbReference>
<dbReference type="InterPro" id="IPR036388">
    <property type="entry name" value="WH-like_DNA-bd_sf"/>
</dbReference>
<dbReference type="Pfam" id="PF03466">
    <property type="entry name" value="LysR_substrate"/>
    <property type="match status" value="1"/>
</dbReference>
<dbReference type="PANTHER" id="PTHR30537">
    <property type="entry name" value="HTH-TYPE TRANSCRIPTIONAL REGULATOR"/>
    <property type="match status" value="1"/>
</dbReference>
<organism evidence="9 10">
    <name type="scientific">Rhizobium rhizoryzae</name>
    <dbReference type="NCBI Taxonomy" id="451876"/>
    <lineage>
        <taxon>Bacteria</taxon>
        <taxon>Pseudomonadati</taxon>
        <taxon>Pseudomonadota</taxon>
        <taxon>Alphaproteobacteria</taxon>
        <taxon>Hyphomicrobiales</taxon>
        <taxon>Rhizobiaceae</taxon>
        <taxon>Rhizobium/Agrobacterium group</taxon>
        <taxon>Rhizobium</taxon>
    </lineage>
</organism>
<keyword evidence="2" id="KW-0805">Transcription regulation</keyword>
<dbReference type="RefSeq" id="WP_062552913.1">
    <property type="nucleotide sequence ID" value="NZ_CP049250.1"/>
</dbReference>
<feature type="domain" description="HTH lysR-type" evidence="8">
    <location>
        <begin position="12"/>
        <end position="64"/>
    </location>
</feature>
<evidence type="ECO:0000259" key="8">
    <source>
        <dbReference type="PROSITE" id="PS50931"/>
    </source>
</evidence>
<comment type="function">
    <text evidence="5">Transcriptional regulator of the ttuABCDE tartrate utilization operon.</text>
</comment>
<evidence type="ECO:0000256" key="4">
    <source>
        <dbReference type="ARBA" id="ARBA00023163"/>
    </source>
</evidence>
<dbReference type="GO" id="GO:0006351">
    <property type="term" value="P:DNA-templated transcription"/>
    <property type="evidence" value="ECO:0007669"/>
    <property type="project" value="TreeGrafter"/>
</dbReference>
<evidence type="ECO:0000256" key="7">
    <source>
        <dbReference type="ARBA" id="ARBA00083243"/>
    </source>
</evidence>
<name>A0A7W6LEA6_9HYPH</name>
<dbReference type="GO" id="GO:0003700">
    <property type="term" value="F:DNA-binding transcription factor activity"/>
    <property type="evidence" value="ECO:0007669"/>
    <property type="project" value="InterPro"/>
</dbReference>
<dbReference type="AlphaFoldDB" id="A0A7W6LEA6"/>
<keyword evidence="3 9" id="KW-0238">DNA-binding</keyword>